<accession>A0A9X3CDY5</accession>
<evidence type="ECO:0000313" key="2">
    <source>
        <dbReference type="Proteomes" id="UP001155586"/>
    </source>
</evidence>
<sequence>MFKNKHFIVALLVAPILSILAYVGTDLALSEKPHAAKKGEAYKLLSKSNCRYTSGLCDMENGEFKVQFRSESLTDEQLVLSLKAKLPLQGIKVSLVDSLDAQSTPIDMQRTSDDDLNWTVTLPAPVSDESWLRVAIQADDTYYYGDTQTPFVVYETLLDQE</sequence>
<dbReference type="EMBL" id="JAKRRX010000039">
    <property type="protein sequence ID" value="MCW8333933.1"/>
    <property type="molecule type" value="Genomic_DNA"/>
</dbReference>
<gene>
    <name evidence="1" type="ORF">MD483_08880</name>
</gene>
<reference evidence="1" key="1">
    <citation type="submission" date="2022-02" db="EMBL/GenBank/DDBJ databases">
        <title>Vibrio sp. nov., a new bacterium isolated from Bohai sea, China.</title>
        <authorList>
            <person name="Yuan Y."/>
        </authorList>
    </citation>
    <scope>NUCLEOTIDE SEQUENCE</scope>
    <source>
        <strain evidence="1">DBSS07</strain>
    </source>
</reference>
<proteinExistence type="predicted"/>
<comment type="caution">
    <text evidence="1">The sequence shown here is derived from an EMBL/GenBank/DDBJ whole genome shotgun (WGS) entry which is preliminary data.</text>
</comment>
<dbReference type="Proteomes" id="UP001155586">
    <property type="component" value="Unassembled WGS sequence"/>
</dbReference>
<dbReference type="RefSeq" id="WP_265687375.1">
    <property type="nucleotide sequence ID" value="NZ_JAKRRX010000039.1"/>
</dbReference>
<organism evidence="1 2">
    <name type="scientific">Vibrio paucivorans</name>
    <dbReference type="NCBI Taxonomy" id="2829489"/>
    <lineage>
        <taxon>Bacteria</taxon>
        <taxon>Pseudomonadati</taxon>
        <taxon>Pseudomonadota</taxon>
        <taxon>Gammaproteobacteria</taxon>
        <taxon>Vibrionales</taxon>
        <taxon>Vibrionaceae</taxon>
        <taxon>Vibrio</taxon>
    </lineage>
</organism>
<evidence type="ECO:0000313" key="1">
    <source>
        <dbReference type="EMBL" id="MCW8333933.1"/>
    </source>
</evidence>
<name>A0A9X3CDY5_9VIBR</name>
<protein>
    <submittedName>
        <fullName evidence="1">Uncharacterized protein</fullName>
    </submittedName>
</protein>
<dbReference type="AlphaFoldDB" id="A0A9X3CDY5"/>
<keyword evidence="2" id="KW-1185">Reference proteome</keyword>